<dbReference type="EMBL" id="MN739664">
    <property type="protein sequence ID" value="QHT19225.1"/>
    <property type="molecule type" value="Genomic_DNA"/>
</dbReference>
<proteinExistence type="predicted"/>
<feature type="transmembrane region" description="Helical" evidence="1">
    <location>
        <begin position="6"/>
        <end position="24"/>
    </location>
</feature>
<protein>
    <submittedName>
        <fullName evidence="2">Uncharacterized protein</fullName>
    </submittedName>
</protein>
<organism evidence="2">
    <name type="scientific">viral metagenome</name>
    <dbReference type="NCBI Taxonomy" id="1070528"/>
    <lineage>
        <taxon>unclassified sequences</taxon>
        <taxon>metagenomes</taxon>
        <taxon>organismal metagenomes</taxon>
    </lineage>
</organism>
<evidence type="ECO:0000313" key="2">
    <source>
        <dbReference type="EMBL" id="QHT19225.1"/>
    </source>
</evidence>
<evidence type="ECO:0000256" key="1">
    <source>
        <dbReference type="SAM" id="Phobius"/>
    </source>
</evidence>
<dbReference type="AlphaFoldDB" id="A0A6C0DVG8"/>
<reference evidence="2" key="1">
    <citation type="journal article" date="2020" name="Nature">
        <title>Giant virus diversity and host interactions through global metagenomics.</title>
        <authorList>
            <person name="Schulz F."/>
            <person name="Roux S."/>
            <person name="Paez-Espino D."/>
            <person name="Jungbluth S."/>
            <person name="Walsh D.A."/>
            <person name="Denef V.J."/>
            <person name="McMahon K.D."/>
            <person name="Konstantinidis K.T."/>
            <person name="Eloe-Fadrosh E.A."/>
            <person name="Kyrpides N.C."/>
            <person name="Woyke T."/>
        </authorList>
    </citation>
    <scope>NUCLEOTIDE SEQUENCE</scope>
    <source>
        <strain evidence="2">GVMAG-M-3300023174-57</strain>
    </source>
</reference>
<keyword evidence="1" id="KW-0812">Transmembrane</keyword>
<keyword evidence="1" id="KW-1133">Transmembrane helix</keyword>
<keyword evidence="1" id="KW-0472">Membrane</keyword>
<accession>A0A6C0DVG8</accession>
<name>A0A6C0DVG8_9ZZZZ</name>
<sequence>MDPLWITVIGCILGVTVYLVYSALKLLPKLGTKAEYFDYDWSHKWSTLDRKAREGNDCKAVYTVQRKLGHVSTWIWMMPKTCEEGLPHTRGIDVIALPVDLPKHRVEHIIAHEKIHLLQRMYGESWRRFYRQKWHYEIYSEPPVGMPAELIERRRANPDTADAPWCCWKNHWWPVAVYSDVNRPTLKATVIRWWDSTTGRITEAAPEDWTAFFGPYVNQNEHPHEITAELLSGPLQPDAPPATTLLRQSWSENADAPTV</sequence>